<comment type="function">
    <text evidence="3">Involved in transvection phenomena (= synapsis-dependent gene expression), where the synaptic pairing of chromosomes carrying genes with which zeste interacts influences the expression of these genes. Zeste binds to DNA and stimulates transcription from a nearby promoter.</text>
</comment>
<sequence length="351" mass="40212">MSAIERDLLLELLAKKKIIHVRKTDRKIFGAKQEAWTQIVEEFNVQGLGPKRTLQQLKSAWERIKMRAKKVKADNRRESMKTGGGPAPKDLPEDDNKVLDILSEEIDDIGCDFDCDEPSSSAAVVWYQYQYPVLDMVSFKPTIKYSDCGLDNTSVSIRRNKSLSAVAYRFSAIPRLFTVEAVRAPPPSVPAIAIEVEEGVPFSLPELEEHDYCDIDDPPPTNSSIKDLVPRNAPRDGGALGQEQSSSKRAFSSSRKRKTVRRSLLFQENARVAGEEHQWQEHWQKRTKLIDLAARRDELEIKLIEKRIANEDREAEIKSAKLKTLEMEKEKLRLEVEILKRRLAREHAFYE</sequence>
<evidence type="ECO:0000256" key="4">
    <source>
        <dbReference type="SAM" id="Coils"/>
    </source>
</evidence>
<feature type="coiled-coil region" evidence="4">
    <location>
        <begin position="294"/>
        <end position="342"/>
    </location>
</feature>
<dbReference type="Pfam" id="PF13873">
    <property type="entry name" value="Myb_DNA-bind_5"/>
    <property type="match status" value="1"/>
</dbReference>
<dbReference type="EMBL" id="JAWQEG010004072">
    <property type="protein sequence ID" value="KAK3863126.1"/>
    <property type="molecule type" value="Genomic_DNA"/>
</dbReference>
<feature type="region of interest" description="Disordered" evidence="5">
    <location>
        <begin position="72"/>
        <end position="94"/>
    </location>
</feature>
<evidence type="ECO:0000256" key="5">
    <source>
        <dbReference type="SAM" id="MobiDB-lite"/>
    </source>
</evidence>
<dbReference type="Proteomes" id="UP001286313">
    <property type="component" value="Unassembled WGS sequence"/>
</dbReference>
<organism evidence="7 8">
    <name type="scientific">Petrolisthes cinctipes</name>
    <name type="common">Flat porcelain crab</name>
    <dbReference type="NCBI Taxonomy" id="88211"/>
    <lineage>
        <taxon>Eukaryota</taxon>
        <taxon>Metazoa</taxon>
        <taxon>Ecdysozoa</taxon>
        <taxon>Arthropoda</taxon>
        <taxon>Crustacea</taxon>
        <taxon>Multicrustacea</taxon>
        <taxon>Malacostraca</taxon>
        <taxon>Eumalacostraca</taxon>
        <taxon>Eucarida</taxon>
        <taxon>Decapoda</taxon>
        <taxon>Pleocyemata</taxon>
        <taxon>Anomura</taxon>
        <taxon>Galatheoidea</taxon>
        <taxon>Porcellanidae</taxon>
        <taxon>Petrolisthes</taxon>
    </lineage>
</organism>
<keyword evidence="4" id="KW-0175">Coiled coil</keyword>
<feature type="region of interest" description="Disordered" evidence="5">
    <location>
        <begin position="211"/>
        <end position="256"/>
    </location>
</feature>
<comment type="subunit">
    <text evidence="1">Self-associates forming complexes of several hundred monomers.</text>
</comment>
<evidence type="ECO:0000256" key="2">
    <source>
        <dbReference type="ARBA" id="ARBA00016807"/>
    </source>
</evidence>
<evidence type="ECO:0000313" key="7">
    <source>
        <dbReference type="EMBL" id="KAK3863126.1"/>
    </source>
</evidence>
<dbReference type="PANTHER" id="PTHR21411">
    <property type="entry name" value="APONTIC"/>
    <property type="match status" value="1"/>
</dbReference>
<name>A0AAE1EXE6_PETCI</name>
<feature type="domain" description="Myb/SANT-like DNA-binding" evidence="6">
    <location>
        <begin position="5"/>
        <end position="71"/>
    </location>
</feature>
<keyword evidence="8" id="KW-1185">Reference proteome</keyword>
<evidence type="ECO:0000313" key="8">
    <source>
        <dbReference type="Proteomes" id="UP001286313"/>
    </source>
</evidence>
<accession>A0AAE1EXE6</accession>
<comment type="caution">
    <text evidence="7">The sequence shown here is derived from an EMBL/GenBank/DDBJ whole genome shotgun (WGS) entry which is preliminary data.</text>
</comment>
<dbReference type="AlphaFoldDB" id="A0AAE1EXE6"/>
<dbReference type="InterPro" id="IPR028002">
    <property type="entry name" value="Myb_DNA-bind_5"/>
</dbReference>
<reference evidence="7" key="1">
    <citation type="submission" date="2023-10" db="EMBL/GenBank/DDBJ databases">
        <title>Genome assemblies of two species of porcelain crab, Petrolisthes cinctipes and Petrolisthes manimaculis (Anomura: Porcellanidae).</title>
        <authorList>
            <person name="Angst P."/>
        </authorList>
    </citation>
    <scope>NUCLEOTIDE SEQUENCE</scope>
    <source>
        <strain evidence="7">PB745_01</strain>
        <tissue evidence="7">Gill</tissue>
    </source>
</reference>
<proteinExistence type="predicted"/>
<evidence type="ECO:0000256" key="1">
    <source>
        <dbReference type="ARBA" id="ARBA00011764"/>
    </source>
</evidence>
<evidence type="ECO:0000256" key="3">
    <source>
        <dbReference type="ARBA" id="ARBA00025466"/>
    </source>
</evidence>
<gene>
    <name evidence="7" type="ORF">Pcinc_031068</name>
</gene>
<protein>
    <recommendedName>
        <fullName evidence="2">Regulatory protein zeste</fullName>
    </recommendedName>
</protein>
<dbReference type="PANTHER" id="PTHR21411:SF0">
    <property type="entry name" value="REGULATORY PROTEIN ZESTE"/>
    <property type="match status" value="1"/>
</dbReference>
<evidence type="ECO:0000259" key="6">
    <source>
        <dbReference type="Pfam" id="PF13873"/>
    </source>
</evidence>